<feature type="region of interest" description="Disordered" evidence="1">
    <location>
        <begin position="194"/>
        <end position="214"/>
    </location>
</feature>
<evidence type="ECO:0000256" key="1">
    <source>
        <dbReference type="SAM" id="MobiDB-lite"/>
    </source>
</evidence>
<accession>A0AAV4FQ07</accession>
<proteinExistence type="predicted"/>
<evidence type="ECO:0008006" key="5">
    <source>
        <dbReference type="Google" id="ProtNLM"/>
    </source>
</evidence>
<feature type="transmembrane region" description="Helical" evidence="2">
    <location>
        <begin position="80"/>
        <end position="102"/>
    </location>
</feature>
<reference evidence="3 4" key="1">
    <citation type="journal article" date="2021" name="Elife">
        <title>Chloroplast acquisition without the gene transfer in kleptoplastic sea slugs, Plakobranchus ocellatus.</title>
        <authorList>
            <person name="Maeda T."/>
            <person name="Takahashi S."/>
            <person name="Yoshida T."/>
            <person name="Shimamura S."/>
            <person name="Takaki Y."/>
            <person name="Nagai Y."/>
            <person name="Toyoda A."/>
            <person name="Suzuki Y."/>
            <person name="Arimoto A."/>
            <person name="Ishii H."/>
            <person name="Satoh N."/>
            <person name="Nishiyama T."/>
            <person name="Hasebe M."/>
            <person name="Maruyama T."/>
            <person name="Minagawa J."/>
            <person name="Obokata J."/>
            <person name="Shigenobu S."/>
        </authorList>
    </citation>
    <scope>NUCLEOTIDE SEQUENCE [LARGE SCALE GENOMIC DNA]</scope>
</reference>
<gene>
    <name evidence="3" type="ORF">ElyMa_005762600</name>
</gene>
<comment type="caution">
    <text evidence="3">The sequence shown here is derived from an EMBL/GenBank/DDBJ whole genome shotgun (WGS) entry which is preliminary data.</text>
</comment>
<organism evidence="3 4">
    <name type="scientific">Elysia marginata</name>
    <dbReference type="NCBI Taxonomy" id="1093978"/>
    <lineage>
        <taxon>Eukaryota</taxon>
        <taxon>Metazoa</taxon>
        <taxon>Spiralia</taxon>
        <taxon>Lophotrochozoa</taxon>
        <taxon>Mollusca</taxon>
        <taxon>Gastropoda</taxon>
        <taxon>Heterobranchia</taxon>
        <taxon>Euthyneura</taxon>
        <taxon>Panpulmonata</taxon>
        <taxon>Sacoglossa</taxon>
        <taxon>Placobranchoidea</taxon>
        <taxon>Plakobranchidae</taxon>
        <taxon>Elysia</taxon>
    </lineage>
</organism>
<sequence>MPCRRPPVRSGQQESRPYEEYIAQHRHFLTSCRGNKDNASSPKLWRQMMIGFTCAGIVGLVMLVVGTMFISEAVKKEQPIFVMLCVMGIVFGTIILVGTIILDRHLISRKWMACQGSDTAPTSQCFHTCSVIYSPSLDQIGPSEGSVVPPPTYEAAISIPLHPLSSEVESSHLVEPAVMVLPPKYEEVSKPLPSYSERQAGDNSMDTAETALNF</sequence>
<dbReference type="Proteomes" id="UP000762676">
    <property type="component" value="Unassembled WGS sequence"/>
</dbReference>
<protein>
    <recommendedName>
        <fullName evidence="5">Transmembrane protein 174</fullName>
    </recommendedName>
</protein>
<evidence type="ECO:0000313" key="4">
    <source>
        <dbReference type="Proteomes" id="UP000762676"/>
    </source>
</evidence>
<keyword evidence="2" id="KW-0812">Transmembrane</keyword>
<dbReference type="EMBL" id="BMAT01011541">
    <property type="protein sequence ID" value="GFR74770.1"/>
    <property type="molecule type" value="Genomic_DNA"/>
</dbReference>
<keyword evidence="4" id="KW-1185">Reference proteome</keyword>
<evidence type="ECO:0000313" key="3">
    <source>
        <dbReference type="EMBL" id="GFR74770.1"/>
    </source>
</evidence>
<name>A0AAV4FQ07_9GAST</name>
<keyword evidence="2" id="KW-1133">Transmembrane helix</keyword>
<feature type="compositionally biased region" description="Polar residues" evidence="1">
    <location>
        <begin position="201"/>
        <end position="214"/>
    </location>
</feature>
<keyword evidence="2" id="KW-0472">Membrane</keyword>
<evidence type="ECO:0000256" key="2">
    <source>
        <dbReference type="SAM" id="Phobius"/>
    </source>
</evidence>
<dbReference type="AlphaFoldDB" id="A0AAV4FQ07"/>
<feature type="transmembrane region" description="Helical" evidence="2">
    <location>
        <begin position="50"/>
        <end position="74"/>
    </location>
</feature>